<name>A0ABV5GQ34_9FLAO</name>
<dbReference type="EMBL" id="JBHMEY010000029">
    <property type="protein sequence ID" value="MFB9096985.1"/>
    <property type="molecule type" value="Genomic_DNA"/>
</dbReference>
<feature type="region of interest" description="Disordered" evidence="1">
    <location>
        <begin position="598"/>
        <end position="635"/>
    </location>
</feature>
<protein>
    <submittedName>
        <fullName evidence="2">Uncharacterized protein</fullName>
    </submittedName>
</protein>
<proteinExistence type="predicted"/>
<dbReference type="RefSeq" id="WP_236457899.1">
    <property type="nucleotide sequence ID" value="NZ_CBCSGE010000005.1"/>
</dbReference>
<keyword evidence="3" id="KW-1185">Reference proteome</keyword>
<feature type="region of interest" description="Disordered" evidence="1">
    <location>
        <begin position="1184"/>
        <end position="1221"/>
    </location>
</feature>
<feature type="compositionally biased region" description="Basic and acidic residues" evidence="1">
    <location>
        <begin position="1202"/>
        <end position="1215"/>
    </location>
</feature>
<evidence type="ECO:0000313" key="2">
    <source>
        <dbReference type="EMBL" id="MFB9096985.1"/>
    </source>
</evidence>
<accession>A0ABV5GQ34</accession>
<sequence>MSTKNDASQTLFRMVSLRNPQLTEIKSRNLGFIQRPNGATGIFDVVIKNRPANSTKISAMESFIKTSEFENVAFKSEKELEEGTFGQLLIIGRKITRKEDVTDNDWQFVKEFYANLIDTNKELTIEGVKVFEKLWSNLIYQTISQKDFYIKEGISDILKAIHLGFAQSITIDEDFKRVNGEKTFKNGINGKIVLPKELFVDDEIYENKTIAKASTETKLSKATEFRLITEAQANTLVQSTVLKKENLKKLESELKTFQKSYYKQKELAYKASFDSYLEENKTVLDEYGKISEEIEHLVALKTPEEELKPLYEKMNSLVIASHEFAYKNEIDLAEFNAKLSSNSFDTMIERVSKSETKNLSEQKSTQNLEIISSREMRIGASLIKIDDAYETLDDVITKIQDEISSLTQITLDNTPLVQEHYINLGGATIPINQNIERTPLAYAAIANIDRSGSFISFSFEVENATWNVASAKIVADTDYGHFEETYSNLLVRNNKIVFPPILVKKFKASPSFKIEIIFTNEREATAQIDNVEYNTVKTGMLLFKTIDGNTSHSGNTKRENFGIKRLGIADYLKVVQSVHAYVPGLVSNIENVMASELRHKSSVSRDYSEVTDTTSKSQENEKLSDTSKTSRTDMQSEIAKEIDKQKSITANTRFSYNTGVYNFEISGGFANNTAQHDSTRQAVTKSQEVTEKAMEKVLTKISEERIQKIIKEYTETNVHEFDNRGKVTETDNAEAAQPKHISGVYRWIDVKYKNQIYNYGKRTMFEFMIPEPAKLHRLALATSKGQILTAPIDPRKAEGEWNMPDTKKVTKELLEYWAQIYKVELTSILPNTKQVQHQAISRPDTDNNFGIHYTRFDIPENYIGKNAKFICRSSRNRGGGWSGSRYSEVLYTNFKGGFIGGNWRGDINCEQHEFGLNVNGSVDFGVKGHNVDNYNVTVIVNCELSSQYIEQWKTENFNAIIAAYEEAYNNFKEEQIKLDEEQKIKEQEAKDKMGQFYRYMEHDVLKHNCIAYLLQDYANILGTSFTQGEKMEDFQVHLGEDLDKYTALAKFMEQAFEWEVMDYTFYSYYWAKREMWKEMYISDSIDPLFRSFLQAGLARVIVTVKPGFEDAVQFFMTTGKIWNGGEVPVIGDPLYMSIVDEMRAPVGEPQGKYWITKLPSTLTILQDKSTGLPVERPLPIFPVNDPEKCENPNELENNSSFRLDEANLLRSDKTESTLPKN</sequence>
<gene>
    <name evidence="2" type="ORF">ACFFVF_10695</name>
</gene>
<evidence type="ECO:0000256" key="1">
    <source>
        <dbReference type="SAM" id="MobiDB-lite"/>
    </source>
</evidence>
<organism evidence="2 3">
    <name type="scientific">Flavobacterium jumunjinense</name>
    <dbReference type="NCBI Taxonomy" id="998845"/>
    <lineage>
        <taxon>Bacteria</taxon>
        <taxon>Pseudomonadati</taxon>
        <taxon>Bacteroidota</taxon>
        <taxon>Flavobacteriia</taxon>
        <taxon>Flavobacteriales</taxon>
        <taxon>Flavobacteriaceae</taxon>
        <taxon>Flavobacterium</taxon>
    </lineage>
</organism>
<reference evidence="2 3" key="1">
    <citation type="submission" date="2024-09" db="EMBL/GenBank/DDBJ databases">
        <authorList>
            <person name="Sun Q."/>
            <person name="Mori K."/>
        </authorList>
    </citation>
    <scope>NUCLEOTIDE SEQUENCE [LARGE SCALE GENOMIC DNA]</scope>
    <source>
        <strain evidence="2 3">CECT 7955</strain>
    </source>
</reference>
<evidence type="ECO:0000313" key="3">
    <source>
        <dbReference type="Proteomes" id="UP001589607"/>
    </source>
</evidence>
<dbReference type="Proteomes" id="UP001589607">
    <property type="component" value="Unassembled WGS sequence"/>
</dbReference>
<feature type="compositionally biased region" description="Basic and acidic residues" evidence="1">
    <location>
        <begin position="618"/>
        <end position="631"/>
    </location>
</feature>
<comment type="caution">
    <text evidence="2">The sequence shown here is derived from an EMBL/GenBank/DDBJ whole genome shotgun (WGS) entry which is preliminary data.</text>
</comment>